<name>A0A1B6J689_9HEMI</name>
<organism evidence="2">
    <name type="scientific">Homalodisca liturata</name>
    <dbReference type="NCBI Taxonomy" id="320908"/>
    <lineage>
        <taxon>Eukaryota</taxon>
        <taxon>Metazoa</taxon>
        <taxon>Ecdysozoa</taxon>
        <taxon>Arthropoda</taxon>
        <taxon>Hexapoda</taxon>
        <taxon>Insecta</taxon>
        <taxon>Pterygota</taxon>
        <taxon>Neoptera</taxon>
        <taxon>Paraneoptera</taxon>
        <taxon>Hemiptera</taxon>
        <taxon>Auchenorrhyncha</taxon>
        <taxon>Membracoidea</taxon>
        <taxon>Cicadellidae</taxon>
        <taxon>Cicadellinae</taxon>
        <taxon>Proconiini</taxon>
        <taxon>Homalodisca</taxon>
    </lineage>
</organism>
<feature type="region of interest" description="Disordered" evidence="1">
    <location>
        <begin position="314"/>
        <end position="339"/>
    </location>
</feature>
<feature type="compositionally biased region" description="Polar residues" evidence="1">
    <location>
        <begin position="260"/>
        <end position="269"/>
    </location>
</feature>
<feature type="compositionally biased region" description="Pro residues" evidence="1">
    <location>
        <begin position="453"/>
        <end position="468"/>
    </location>
</feature>
<feature type="non-terminal residue" evidence="2">
    <location>
        <position position="548"/>
    </location>
</feature>
<reference evidence="2" key="1">
    <citation type="submission" date="2015-11" db="EMBL/GenBank/DDBJ databases">
        <title>De novo transcriptome assembly of four potential Pierce s Disease insect vectors from Arizona vineyards.</title>
        <authorList>
            <person name="Tassone E.E."/>
        </authorList>
    </citation>
    <scope>NUCLEOTIDE SEQUENCE</scope>
</reference>
<sequence length="548" mass="58482">LMPGNIALHPAGMNPGSIQVIAAGKPFQPNQLTSHMLTQSKPVLAQGQPTSFGSYTTIPTTTNQTVLIGQIGMVSQPNILPAHSAKQDIQKMKGVNVVAGGSFKTSETGALGGCVVSQGQLHSSMIGQGQQLLPIQYTTCQGGRTVQQNTAQPMQFSPWQFGTVPQGIAWATPQPPTLLTTQNPIFIRNATQQDGSTPMFIQSPPPQTIHTQHPQGIATQGTLPNLTQIAASGNTTPAVGAKPRTSTDNIQPKVAGGSSVPRQLSNILPSGQPAIRPASSVSTQTAVNQHLTQAQMQNQKAQAKMRAKPLIRGQVGGQKADAANQTKPQSISPQQQQHLAATNNRMIITSAGTLVPNPQQLTTEQLKQQQQLQQQKAVQQQLVGMQQQINLQQQINYQQQQQQLIQPKPTPVIGNILSLQQHQQMQQQQAAAVAVAQTPTMVVERQVMTVASMPPPPTALPTTTPTPIPTKEEDKSGGDMGGNSMPSLETVEEAQTLEQAVASIQENGDESMPMETEASTKMDAPPEEGVRERDLPKALVKPQVLTHV</sequence>
<feature type="region of interest" description="Disordered" evidence="1">
    <location>
        <begin position="503"/>
        <end position="548"/>
    </location>
</feature>
<feature type="region of interest" description="Disordered" evidence="1">
    <location>
        <begin position="235"/>
        <end position="278"/>
    </location>
</feature>
<feature type="region of interest" description="Disordered" evidence="1">
    <location>
        <begin position="452"/>
        <end position="489"/>
    </location>
</feature>
<accession>A0A1B6J689</accession>
<evidence type="ECO:0000256" key="1">
    <source>
        <dbReference type="SAM" id="MobiDB-lite"/>
    </source>
</evidence>
<evidence type="ECO:0000313" key="2">
    <source>
        <dbReference type="EMBL" id="JAS94680.1"/>
    </source>
</evidence>
<feature type="compositionally biased region" description="Polar residues" evidence="1">
    <location>
        <begin position="323"/>
        <end position="339"/>
    </location>
</feature>
<proteinExistence type="predicted"/>
<gene>
    <name evidence="2" type="ORF">g.47961</name>
</gene>
<feature type="non-terminal residue" evidence="2">
    <location>
        <position position="1"/>
    </location>
</feature>
<dbReference type="EMBL" id="GECU01013026">
    <property type="protein sequence ID" value="JAS94680.1"/>
    <property type="molecule type" value="Transcribed_RNA"/>
</dbReference>
<dbReference type="AlphaFoldDB" id="A0A1B6J689"/>
<protein>
    <submittedName>
        <fullName evidence="2">Uncharacterized protein</fullName>
    </submittedName>
</protein>